<feature type="region of interest" description="Disordered" evidence="1">
    <location>
        <begin position="86"/>
        <end position="106"/>
    </location>
</feature>
<proteinExistence type="predicted"/>
<name>A0A2P5CGA8_PARAD</name>
<organism evidence="2 3">
    <name type="scientific">Parasponia andersonii</name>
    <name type="common">Sponia andersonii</name>
    <dbReference type="NCBI Taxonomy" id="3476"/>
    <lineage>
        <taxon>Eukaryota</taxon>
        <taxon>Viridiplantae</taxon>
        <taxon>Streptophyta</taxon>
        <taxon>Embryophyta</taxon>
        <taxon>Tracheophyta</taxon>
        <taxon>Spermatophyta</taxon>
        <taxon>Magnoliopsida</taxon>
        <taxon>eudicotyledons</taxon>
        <taxon>Gunneridae</taxon>
        <taxon>Pentapetalae</taxon>
        <taxon>rosids</taxon>
        <taxon>fabids</taxon>
        <taxon>Rosales</taxon>
        <taxon>Cannabaceae</taxon>
        <taxon>Parasponia</taxon>
    </lineage>
</organism>
<protein>
    <submittedName>
        <fullName evidence="2">Uncharacterized protein</fullName>
    </submittedName>
</protein>
<feature type="compositionally biased region" description="Basic and acidic residues" evidence="1">
    <location>
        <begin position="86"/>
        <end position="96"/>
    </location>
</feature>
<dbReference type="PANTHER" id="PTHR47481">
    <property type="match status" value="1"/>
</dbReference>
<dbReference type="OrthoDB" id="1752352at2759"/>
<accession>A0A2P5CGA8</accession>
<evidence type="ECO:0000256" key="1">
    <source>
        <dbReference type="SAM" id="MobiDB-lite"/>
    </source>
</evidence>
<dbReference type="EMBL" id="JXTB01000134">
    <property type="protein sequence ID" value="PON60077.1"/>
    <property type="molecule type" value="Genomic_DNA"/>
</dbReference>
<dbReference type="AlphaFoldDB" id="A0A2P5CGA8"/>
<dbReference type="Proteomes" id="UP000237105">
    <property type="component" value="Unassembled WGS sequence"/>
</dbReference>
<reference evidence="3" key="1">
    <citation type="submission" date="2016-06" db="EMBL/GenBank/DDBJ databases">
        <title>Parallel loss of symbiosis genes in relatives of nitrogen-fixing non-legume Parasponia.</title>
        <authorList>
            <person name="Van Velzen R."/>
            <person name="Holmer R."/>
            <person name="Bu F."/>
            <person name="Rutten L."/>
            <person name="Van Zeijl A."/>
            <person name="Liu W."/>
            <person name="Santuari L."/>
            <person name="Cao Q."/>
            <person name="Sharma T."/>
            <person name="Shen D."/>
            <person name="Roswanjaya Y."/>
            <person name="Wardhani T."/>
            <person name="Kalhor M.S."/>
            <person name="Jansen J."/>
            <person name="Van den Hoogen J."/>
            <person name="Gungor B."/>
            <person name="Hartog M."/>
            <person name="Hontelez J."/>
            <person name="Verver J."/>
            <person name="Yang W.-C."/>
            <person name="Schijlen E."/>
            <person name="Repin R."/>
            <person name="Schilthuizen M."/>
            <person name="Schranz E."/>
            <person name="Heidstra R."/>
            <person name="Miyata K."/>
            <person name="Fedorova E."/>
            <person name="Kohlen W."/>
            <person name="Bisseling T."/>
            <person name="Smit S."/>
            <person name="Geurts R."/>
        </authorList>
    </citation>
    <scope>NUCLEOTIDE SEQUENCE [LARGE SCALE GENOMIC DNA]</scope>
    <source>
        <strain evidence="3">cv. WU1-14</strain>
    </source>
</reference>
<sequence>MEQTQVDLCQQIKHTNDDKTVSEYMQSIKTIIDDLAMIGHDLTHGKIIVHALDELTPEFKQMKVVVQAKESPIFFEELLEKLLDQKNSPKRDDTLKDTTPPTAQFN</sequence>
<evidence type="ECO:0000313" key="3">
    <source>
        <dbReference type="Proteomes" id="UP000237105"/>
    </source>
</evidence>
<evidence type="ECO:0000313" key="2">
    <source>
        <dbReference type="EMBL" id="PON60077.1"/>
    </source>
</evidence>
<dbReference type="Pfam" id="PF14223">
    <property type="entry name" value="Retrotran_gag_2"/>
    <property type="match status" value="1"/>
</dbReference>
<dbReference type="PANTHER" id="PTHR47481:SF31">
    <property type="entry name" value="OS01G0873500 PROTEIN"/>
    <property type="match status" value="1"/>
</dbReference>
<comment type="caution">
    <text evidence="2">The sequence shown here is derived from an EMBL/GenBank/DDBJ whole genome shotgun (WGS) entry which is preliminary data.</text>
</comment>
<gene>
    <name evidence="2" type="ORF">PanWU01x14_155910</name>
</gene>
<keyword evidence="3" id="KW-1185">Reference proteome</keyword>
<feature type="compositionally biased region" description="Polar residues" evidence="1">
    <location>
        <begin position="97"/>
        <end position="106"/>
    </location>
</feature>